<accession>A0ABT8DZC8</accession>
<evidence type="ECO:0000256" key="1">
    <source>
        <dbReference type="SAM" id="SignalP"/>
    </source>
</evidence>
<dbReference type="InterPro" id="IPR025411">
    <property type="entry name" value="DUF4136"/>
</dbReference>
<dbReference type="RefSeq" id="WP_290361233.1">
    <property type="nucleotide sequence ID" value="NZ_JAUHHC010000006.1"/>
</dbReference>
<dbReference type="Proteomes" id="UP001228044">
    <property type="component" value="Unassembled WGS sequence"/>
</dbReference>
<keyword evidence="1" id="KW-0732">Signal</keyword>
<dbReference type="Gene3D" id="3.30.160.670">
    <property type="match status" value="1"/>
</dbReference>
<protein>
    <submittedName>
        <fullName evidence="3">DUF4136 domain-containing protein</fullName>
    </submittedName>
</protein>
<organism evidence="3 4">
    <name type="scientific">Roseateles violae</name>
    <dbReference type="NCBI Taxonomy" id="3058042"/>
    <lineage>
        <taxon>Bacteria</taxon>
        <taxon>Pseudomonadati</taxon>
        <taxon>Pseudomonadota</taxon>
        <taxon>Betaproteobacteria</taxon>
        <taxon>Burkholderiales</taxon>
        <taxon>Sphaerotilaceae</taxon>
        <taxon>Roseateles</taxon>
    </lineage>
</organism>
<feature type="chain" id="PRO_5046470015" evidence="1">
    <location>
        <begin position="24"/>
        <end position="182"/>
    </location>
</feature>
<evidence type="ECO:0000313" key="3">
    <source>
        <dbReference type="EMBL" id="MDN3922925.1"/>
    </source>
</evidence>
<dbReference type="Pfam" id="PF13590">
    <property type="entry name" value="DUF4136"/>
    <property type="match status" value="1"/>
</dbReference>
<sequence length="182" mass="19692">MFSKRRSLLLGLTALTLGLAACASKPELSRIQDPDADFHAYRSFAVLPGRPDGSSSLVERRLIAAARLQMERRGYVLDESAPDLLVNVAAVLEDRQRLRPAAADAPGKEAVVTEEYRLGRLAVDLIDARRRDVVWHSTAEGRVSAEMLRDAGTAAEKAVAAVFESFPVKPKARVAASAPASR</sequence>
<gene>
    <name evidence="3" type="ORF">QWJ38_21750</name>
</gene>
<evidence type="ECO:0000259" key="2">
    <source>
        <dbReference type="Pfam" id="PF13590"/>
    </source>
</evidence>
<reference evidence="3 4" key="1">
    <citation type="submission" date="2023-06" db="EMBL/GenBank/DDBJ databases">
        <title>Pelomonas sp. PFR6 16S ribosomal RNA gene Genome sequencing and assembly.</title>
        <authorList>
            <person name="Woo H."/>
        </authorList>
    </citation>
    <scope>NUCLEOTIDE SEQUENCE [LARGE SCALE GENOMIC DNA]</scope>
    <source>
        <strain evidence="3 4">PFR6</strain>
    </source>
</reference>
<feature type="signal peptide" evidence="1">
    <location>
        <begin position="1"/>
        <end position="23"/>
    </location>
</feature>
<name>A0ABT8DZC8_9BURK</name>
<proteinExistence type="predicted"/>
<keyword evidence="4" id="KW-1185">Reference proteome</keyword>
<comment type="caution">
    <text evidence="3">The sequence shown here is derived from an EMBL/GenBank/DDBJ whole genome shotgun (WGS) entry which is preliminary data.</text>
</comment>
<feature type="domain" description="DUF4136" evidence="2">
    <location>
        <begin position="33"/>
        <end position="167"/>
    </location>
</feature>
<dbReference type="EMBL" id="JAUHHC010000006">
    <property type="protein sequence ID" value="MDN3922925.1"/>
    <property type="molecule type" value="Genomic_DNA"/>
</dbReference>
<dbReference type="PROSITE" id="PS51257">
    <property type="entry name" value="PROKAR_LIPOPROTEIN"/>
    <property type="match status" value="1"/>
</dbReference>
<evidence type="ECO:0000313" key="4">
    <source>
        <dbReference type="Proteomes" id="UP001228044"/>
    </source>
</evidence>